<dbReference type="PROSITE" id="PS00135">
    <property type="entry name" value="TRYPSIN_SER"/>
    <property type="match status" value="1"/>
</dbReference>
<evidence type="ECO:0000256" key="6">
    <source>
        <dbReference type="ARBA" id="ARBA00022825"/>
    </source>
</evidence>
<organism evidence="11 12">
    <name type="scientific">Pipra filicauda</name>
    <name type="common">Wire-tailed manakin</name>
    <dbReference type="NCBI Taxonomy" id="649802"/>
    <lineage>
        <taxon>Eukaryota</taxon>
        <taxon>Metazoa</taxon>
        <taxon>Chordata</taxon>
        <taxon>Craniata</taxon>
        <taxon>Vertebrata</taxon>
        <taxon>Euteleostomi</taxon>
        <taxon>Archelosauria</taxon>
        <taxon>Archosauria</taxon>
        <taxon>Dinosauria</taxon>
        <taxon>Saurischia</taxon>
        <taxon>Theropoda</taxon>
        <taxon>Coelurosauria</taxon>
        <taxon>Aves</taxon>
        <taxon>Neognathae</taxon>
        <taxon>Neoaves</taxon>
        <taxon>Telluraves</taxon>
        <taxon>Australaves</taxon>
        <taxon>Passeriformes</taxon>
        <taxon>Pipridae</taxon>
        <taxon>Pipra</taxon>
    </lineage>
</organism>
<dbReference type="InterPro" id="IPR001314">
    <property type="entry name" value="Peptidase_S1A"/>
</dbReference>
<evidence type="ECO:0000313" key="11">
    <source>
        <dbReference type="Proteomes" id="UP000504627"/>
    </source>
</evidence>
<keyword evidence="6 8" id="KW-0720">Serine protease</keyword>
<dbReference type="InterPro" id="IPR043504">
    <property type="entry name" value="Peptidase_S1_PA_chymotrypsin"/>
</dbReference>
<dbReference type="PROSITE" id="PS50240">
    <property type="entry name" value="TRYPSIN_DOM"/>
    <property type="match status" value="1"/>
</dbReference>
<feature type="domain" description="Peptidase S1" evidence="10">
    <location>
        <begin position="55"/>
        <end position="295"/>
    </location>
</feature>
<evidence type="ECO:0000256" key="9">
    <source>
        <dbReference type="SAM" id="SignalP"/>
    </source>
</evidence>
<evidence type="ECO:0000256" key="1">
    <source>
        <dbReference type="ARBA" id="ARBA00001656"/>
    </source>
</evidence>
<accession>A0A6J2FR13</accession>
<dbReference type="InParanoid" id="A0A6J2FR13"/>
<evidence type="ECO:0000256" key="2">
    <source>
        <dbReference type="ARBA" id="ARBA00012050"/>
    </source>
</evidence>
<evidence type="ECO:0000259" key="10">
    <source>
        <dbReference type="PROSITE" id="PS50240"/>
    </source>
</evidence>
<dbReference type="PROSITE" id="PS00134">
    <property type="entry name" value="TRYPSIN_HIS"/>
    <property type="match status" value="1"/>
</dbReference>
<dbReference type="PRINTS" id="PR00722">
    <property type="entry name" value="CHYMOTRYPSIN"/>
</dbReference>
<protein>
    <recommendedName>
        <fullName evidence="3">Acrosin</fullName>
        <ecNumber evidence="2">3.4.21.10</ecNumber>
    </recommendedName>
</protein>
<dbReference type="InterPro" id="IPR018114">
    <property type="entry name" value="TRYPSIN_HIS"/>
</dbReference>
<dbReference type="CDD" id="cd00190">
    <property type="entry name" value="Tryp_SPc"/>
    <property type="match status" value="1"/>
</dbReference>
<keyword evidence="5 8" id="KW-0378">Hydrolase</keyword>
<proteinExistence type="predicted"/>
<gene>
    <name evidence="12" type="primary">LOC113981956</name>
</gene>
<reference evidence="12" key="1">
    <citation type="submission" date="2025-08" db="UniProtKB">
        <authorList>
            <consortium name="RefSeq"/>
        </authorList>
    </citation>
    <scope>IDENTIFICATION</scope>
    <source>
        <tissue evidence="12">Muscle</tissue>
    </source>
</reference>
<dbReference type="EC" id="3.4.21.10" evidence="2"/>
<dbReference type="RefSeq" id="XP_027565492.1">
    <property type="nucleotide sequence ID" value="XM_027709691.2"/>
</dbReference>
<dbReference type="FunFam" id="2.40.10.10:FF:000003">
    <property type="entry name" value="Transmembrane serine protease 3"/>
    <property type="match status" value="1"/>
</dbReference>
<dbReference type="SMART" id="SM00020">
    <property type="entry name" value="Tryp_SPc"/>
    <property type="match status" value="1"/>
</dbReference>
<dbReference type="FunCoup" id="A0A6J2FR13">
    <property type="interactions" value="6"/>
</dbReference>
<comment type="catalytic activity">
    <reaction evidence="1">
        <text>Preferential cleavage: Arg-|-Xaa, Lys-|-Xaa.</text>
        <dbReference type="EC" id="3.4.21.10"/>
    </reaction>
</comment>
<keyword evidence="11" id="KW-1185">Reference proteome</keyword>
<keyword evidence="7" id="KW-1015">Disulfide bond</keyword>
<dbReference type="PANTHER" id="PTHR24252">
    <property type="entry name" value="ACROSIN-RELATED"/>
    <property type="match status" value="1"/>
</dbReference>
<evidence type="ECO:0000256" key="4">
    <source>
        <dbReference type="ARBA" id="ARBA00022670"/>
    </source>
</evidence>
<evidence type="ECO:0000256" key="5">
    <source>
        <dbReference type="ARBA" id="ARBA00022801"/>
    </source>
</evidence>
<dbReference type="AlphaFoldDB" id="A0A6J2FR13"/>
<dbReference type="InterPro" id="IPR033116">
    <property type="entry name" value="TRYPSIN_SER"/>
</dbReference>
<evidence type="ECO:0000256" key="3">
    <source>
        <dbReference type="ARBA" id="ARBA00017161"/>
    </source>
</evidence>
<name>A0A6J2FR13_9PASS</name>
<dbReference type="GO" id="GO:0006508">
    <property type="term" value="P:proteolysis"/>
    <property type="evidence" value="ECO:0007669"/>
    <property type="project" value="UniProtKB-KW"/>
</dbReference>
<keyword evidence="9" id="KW-0732">Signal</keyword>
<keyword evidence="4 8" id="KW-0645">Protease</keyword>
<dbReference type="PANTHER" id="PTHR24252:SF8">
    <property type="entry name" value="ACROSIN"/>
    <property type="match status" value="1"/>
</dbReference>
<dbReference type="InterPro" id="IPR009003">
    <property type="entry name" value="Peptidase_S1_PA"/>
</dbReference>
<dbReference type="InterPro" id="IPR001254">
    <property type="entry name" value="Trypsin_dom"/>
</dbReference>
<dbReference type="GO" id="GO:0007340">
    <property type="term" value="P:acrosome reaction"/>
    <property type="evidence" value="ECO:0007669"/>
    <property type="project" value="TreeGrafter"/>
</dbReference>
<evidence type="ECO:0000256" key="8">
    <source>
        <dbReference type="RuleBase" id="RU363034"/>
    </source>
</evidence>
<evidence type="ECO:0000313" key="12">
    <source>
        <dbReference type="RefSeq" id="XP_027565492.1"/>
    </source>
</evidence>
<dbReference type="GeneID" id="113981956"/>
<dbReference type="SUPFAM" id="SSF50494">
    <property type="entry name" value="Trypsin-like serine proteases"/>
    <property type="match status" value="1"/>
</dbReference>
<dbReference type="Pfam" id="PF00089">
    <property type="entry name" value="Trypsin"/>
    <property type="match status" value="1"/>
</dbReference>
<dbReference type="Proteomes" id="UP000504627">
    <property type="component" value="Unplaced"/>
</dbReference>
<evidence type="ECO:0000256" key="7">
    <source>
        <dbReference type="ARBA" id="ARBA00023157"/>
    </source>
</evidence>
<feature type="signal peptide" evidence="9">
    <location>
        <begin position="1"/>
        <end position="18"/>
    </location>
</feature>
<dbReference type="Gene3D" id="2.40.10.10">
    <property type="entry name" value="Trypsin-like serine proteases"/>
    <property type="match status" value="2"/>
</dbReference>
<feature type="chain" id="PRO_5026659040" description="Acrosin" evidence="9">
    <location>
        <begin position="19"/>
        <end position="367"/>
    </location>
</feature>
<sequence length="367" mass="40422">MNLLCLLVLLAMCKPILGTWDTCRGTCGLWPMAASYGPMTYDYGPTASDDSTLSVGGGTGVQPGAWPGIVSIQDTQKPGTGHICGGSLISTQWVLTAAHCFINTRNISMWRVVIGATRLSQLGPEVKLRQIKQLQVHEHYTPGEERNDIALLELDQPVPCSRYIQLGCVPDATLRVSELKTCYIAGWGSTTARDQRPSDVLQESKVHLIDVQLCNSSWWYTGAIHTHNLCAGYPQGTMDTCQGDSGGPLVCKDDDAAYFWLIGLASWGKGCARANQPGVYTSTQYFYDWILVQIDLQSDKRAWRHFVTASNPSQKPTPIPTPIPTPTPTPSGWFSSFPLPLQQVMEFFTQLHEFLEALRRKLAREAG</sequence>
<dbReference type="GO" id="GO:0004252">
    <property type="term" value="F:serine-type endopeptidase activity"/>
    <property type="evidence" value="ECO:0007669"/>
    <property type="project" value="InterPro"/>
</dbReference>